<reference evidence="4 5" key="1">
    <citation type="journal article" date="2013" name="Proc. Natl. Acad. Sci. U.S.A.">
        <title>Fine-scale variation in meiotic recombination in Mimulus inferred from population shotgun sequencing.</title>
        <authorList>
            <person name="Hellsten U."/>
            <person name="Wright K.M."/>
            <person name="Jenkins J."/>
            <person name="Shu S."/>
            <person name="Yuan Y."/>
            <person name="Wessler S.R."/>
            <person name="Schmutz J."/>
            <person name="Willis J.H."/>
            <person name="Rokhsar D.S."/>
        </authorList>
    </citation>
    <scope>NUCLEOTIDE SEQUENCE [LARGE SCALE GENOMIC DNA]</scope>
    <source>
        <strain evidence="5">cv. DUN x IM62</strain>
    </source>
</reference>
<dbReference type="InterPro" id="IPR008906">
    <property type="entry name" value="HATC_C_dom"/>
</dbReference>
<dbReference type="PANTHER" id="PTHR32166:SF63">
    <property type="entry name" value="HAT TRANSPOSON SUPERFAMILY PROTEIN"/>
    <property type="match status" value="1"/>
</dbReference>
<gene>
    <name evidence="4" type="ORF">MIMGU_mgv1a021576mg</name>
</gene>
<evidence type="ECO:0000256" key="1">
    <source>
        <dbReference type="SAM" id="MobiDB-lite"/>
    </source>
</evidence>
<keyword evidence="5" id="KW-1185">Reference proteome</keyword>
<feature type="compositionally biased region" description="Polar residues" evidence="1">
    <location>
        <begin position="10"/>
        <end position="25"/>
    </location>
</feature>
<dbReference type="GO" id="GO:0046983">
    <property type="term" value="F:protein dimerization activity"/>
    <property type="evidence" value="ECO:0007669"/>
    <property type="project" value="InterPro"/>
</dbReference>
<dbReference type="Proteomes" id="UP000030748">
    <property type="component" value="Unassembled WGS sequence"/>
</dbReference>
<proteinExistence type="predicted"/>
<dbReference type="STRING" id="4155.A0A022Q998"/>
<dbReference type="AlphaFoldDB" id="A0A022Q998"/>
<dbReference type="EMBL" id="KI632182">
    <property type="protein sequence ID" value="EYU23060.1"/>
    <property type="molecule type" value="Genomic_DNA"/>
</dbReference>
<dbReference type="SUPFAM" id="SSF53098">
    <property type="entry name" value="Ribonuclease H-like"/>
    <property type="match status" value="1"/>
</dbReference>
<feature type="compositionally biased region" description="Low complexity" evidence="1">
    <location>
        <begin position="26"/>
        <end position="53"/>
    </location>
</feature>
<evidence type="ECO:0000259" key="2">
    <source>
        <dbReference type="Pfam" id="PF04937"/>
    </source>
</evidence>
<evidence type="ECO:0000313" key="4">
    <source>
        <dbReference type="EMBL" id="EYU23060.1"/>
    </source>
</evidence>
<dbReference type="PANTHER" id="PTHR32166">
    <property type="entry name" value="OSJNBA0013A04.12 PROTEIN"/>
    <property type="match status" value="1"/>
</dbReference>
<sequence>MKRNDLFPDTRTTYKLKTELTQTNRSSENNIGIESSSISNRPDNNNNNHQQNSTTEVDPSIKKTKEDIARFFFENGLDFHLVSSPSFHNMMGPRKCHIPTLDELKGSLFKDALKEVTKYIDEARNSWAHTGCTILLDEWKGETGRDFVNVLVDSPRATVYLSTYDISDYIGKTDEMKMLFDKVLSEVGIENVVQVITSSDSIFTKELVTELSEKYRQIFWSVSGSFCMQLMLEKLLEMDVIKEILEKAKIFTRFIYGNPNALKYLKEKTDGDLFQQSSKIKSTQPFLTLENIVLEKKMLTKMFRSPIFLADKGWDEVYDLVSDESFWMGASDVLKAAIPLVRVIQWMTGSSNKEQMGYIYETMDQAKETIKQGLKKNKSQYTRFWKVIDEIWTGVLYTPIHAAGYYLNPNLFYTSDRFIDLEVATGLLCCVVRTTRDPRVQDRVTIQIETYQNSKGAFGLGCAEDQRSNTSPAKWWLKYGGECPELQKLALRILSQTCEGASKFQLNRVSVEKLLDTGISRREQKRLAHAVFVEYNMQLQNFESGKVGLYSIHIWNN</sequence>
<organism evidence="4 5">
    <name type="scientific">Erythranthe guttata</name>
    <name type="common">Yellow monkey flower</name>
    <name type="synonym">Mimulus guttatus</name>
    <dbReference type="NCBI Taxonomy" id="4155"/>
    <lineage>
        <taxon>Eukaryota</taxon>
        <taxon>Viridiplantae</taxon>
        <taxon>Streptophyta</taxon>
        <taxon>Embryophyta</taxon>
        <taxon>Tracheophyta</taxon>
        <taxon>Spermatophyta</taxon>
        <taxon>Magnoliopsida</taxon>
        <taxon>eudicotyledons</taxon>
        <taxon>Gunneridae</taxon>
        <taxon>Pentapetalae</taxon>
        <taxon>asterids</taxon>
        <taxon>lamiids</taxon>
        <taxon>Lamiales</taxon>
        <taxon>Phrymaceae</taxon>
        <taxon>Erythranthe</taxon>
    </lineage>
</organism>
<evidence type="ECO:0000313" key="5">
    <source>
        <dbReference type="Proteomes" id="UP000030748"/>
    </source>
</evidence>
<feature type="region of interest" description="Disordered" evidence="1">
    <location>
        <begin position="1"/>
        <end position="60"/>
    </location>
</feature>
<protein>
    <recommendedName>
        <fullName evidence="6">DUF659 domain-containing protein</fullName>
    </recommendedName>
</protein>
<evidence type="ECO:0008006" key="6">
    <source>
        <dbReference type="Google" id="ProtNLM"/>
    </source>
</evidence>
<dbReference type="Pfam" id="PF04937">
    <property type="entry name" value="DUF659"/>
    <property type="match status" value="1"/>
</dbReference>
<evidence type="ECO:0000259" key="3">
    <source>
        <dbReference type="Pfam" id="PF05699"/>
    </source>
</evidence>
<name>A0A022Q998_ERYGU</name>
<feature type="domain" description="HAT C-terminal dimerisation" evidence="3">
    <location>
        <begin position="468"/>
        <end position="537"/>
    </location>
</feature>
<dbReference type="InterPro" id="IPR007021">
    <property type="entry name" value="DUF659"/>
</dbReference>
<dbReference type="InterPro" id="IPR012337">
    <property type="entry name" value="RNaseH-like_sf"/>
</dbReference>
<accession>A0A022Q998</accession>
<dbReference type="Pfam" id="PF05699">
    <property type="entry name" value="Dimer_Tnp_hAT"/>
    <property type="match status" value="1"/>
</dbReference>
<feature type="domain" description="DUF659" evidence="2">
    <location>
        <begin position="99"/>
        <end position="249"/>
    </location>
</feature>